<accession>A0ABN1IUR0</accession>
<protein>
    <submittedName>
        <fullName evidence="1">Uncharacterized protein</fullName>
    </submittedName>
</protein>
<evidence type="ECO:0000313" key="1">
    <source>
        <dbReference type="EMBL" id="GAA0721752.1"/>
    </source>
</evidence>
<dbReference type="EMBL" id="BAAAGE010000002">
    <property type="protein sequence ID" value="GAA0721752.1"/>
    <property type="molecule type" value="Genomic_DNA"/>
</dbReference>
<reference evidence="1 2" key="1">
    <citation type="journal article" date="2019" name="Int. J. Syst. Evol. Microbiol.">
        <title>The Global Catalogue of Microorganisms (GCM) 10K type strain sequencing project: providing services to taxonomists for standard genome sequencing and annotation.</title>
        <authorList>
            <consortium name="The Broad Institute Genomics Platform"/>
            <consortium name="The Broad Institute Genome Sequencing Center for Infectious Disease"/>
            <person name="Wu L."/>
            <person name="Ma J."/>
        </authorList>
    </citation>
    <scope>NUCLEOTIDE SEQUENCE [LARGE SCALE GENOMIC DNA]</scope>
    <source>
        <strain evidence="1 2">JCM 15974</strain>
    </source>
</reference>
<proteinExistence type="predicted"/>
<gene>
    <name evidence="1" type="ORF">GCM10009430_23440</name>
</gene>
<comment type="caution">
    <text evidence="1">The sequence shown here is derived from an EMBL/GenBank/DDBJ whole genome shotgun (WGS) entry which is preliminary data.</text>
</comment>
<sequence>MLTFRLLNIEEPTMIPDIDKGKVLSLAAEIHAFKLAITIKLSSKEQYFNFKKK</sequence>
<organism evidence="1 2">
    <name type="scientific">Aquimarina litoralis</name>
    <dbReference type="NCBI Taxonomy" id="584605"/>
    <lineage>
        <taxon>Bacteria</taxon>
        <taxon>Pseudomonadati</taxon>
        <taxon>Bacteroidota</taxon>
        <taxon>Flavobacteriia</taxon>
        <taxon>Flavobacteriales</taxon>
        <taxon>Flavobacteriaceae</taxon>
        <taxon>Aquimarina</taxon>
    </lineage>
</organism>
<evidence type="ECO:0000313" key="2">
    <source>
        <dbReference type="Proteomes" id="UP001501758"/>
    </source>
</evidence>
<name>A0ABN1IUR0_9FLAO</name>
<dbReference type="Proteomes" id="UP001501758">
    <property type="component" value="Unassembled WGS sequence"/>
</dbReference>
<keyword evidence="2" id="KW-1185">Reference proteome</keyword>